<dbReference type="Gene3D" id="3.15.10.30">
    <property type="entry name" value="Haemolymph juvenile hormone binding protein"/>
    <property type="match status" value="1"/>
</dbReference>
<keyword evidence="3" id="KW-1185">Reference proteome</keyword>
<evidence type="ECO:0000313" key="3">
    <source>
        <dbReference type="Proteomes" id="UP001381693"/>
    </source>
</evidence>
<feature type="chain" id="PRO_5043040924" description="Secreted protein" evidence="1">
    <location>
        <begin position="19"/>
        <end position="211"/>
    </location>
</feature>
<dbReference type="Proteomes" id="UP001381693">
    <property type="component" value="Unassembled WGS sequence"/>
</dbReference>
<gene>
    <name evidence="2" type="ORF">SK128_008224</name>
</gene>
<evidence type="ECO:0000256" key="1">
    <source>
        <dbReference type="SAM" id="SignalP"/>
    </source>
</evidence>
<evidence type="ECO:0008006" key="4">
    <source>
        <dbReference type="Google" id="ProtNLM"/>
    </source>
</evidence>
<name>A0AAN8XJ49_HALRR</name>
<proteinExistence type="predicted"/>
<protein>
    <recommendedName>
        <fullName evidence="4">Secreted protein</fullName>
    </recommendedName>
</protein>
<dbReference type="InterPro" id="IPR038606">
    <property type="entry name" value="To_sf"/>
</dbReference>
<keyword evidence="1" id="KW-0732">Signal</keyword>
<comment type="caution">
    <text evidence="2">The sequence shown here is derived from an EMBL/GenBank/DDBJ whole genome shotgun (WGS) entry which is preliminary data.</text>
</comment>
<sequence>MGSSCLFLLLAIIVHASANPNERIFEQELTQIIQKYLAPQDPTTVPSITNINITTDSCSLMYNSTNNVISGFGSMVVTKFSPPFLSKEMTMLTEVDTLQAHTTSYKVNGTLNGNPYTATGIGNLVMKGVHLTLKCKADSYSIAPTVSICIEKGTLSIGATADSLTANFQGADELNDYINTHKDVITQLVNEELKENAGSFEDSINKSMCKS</sequence>
<dbReference type="EMBL" id="JAXCGZ010001888">
    <property type="protein sequence ID" value="KAK7085186.1"/>
    <property type="molecule type" value="Genomic_DNA"/>
</dbReference>
<reference evidence="2 3" key="1">
    <citation type="submission" date="2023-11" db="EMBL/GenBank/DDBJ databases">
        <title>Halocaridina rubra genome assembly.</title>
        <authorList>
            <person name="Smith C."/>
        </authorList>
    </citation>
    <scope>NUCLEOTIDE SEQUENCE [LARGE SCALE GENOMIC DNA]</scope>
    <source>
        <strain evidence="2">EP-1</strain>
        <tissue evidence="2">Whole</tissue>
    </source>
</reference>
<evidence type="ECO:0000313" key="2">
    <source>
        <dbReference type="EMBL" id="KAK7085186.1"/>
    </source>
</evidence>
<dbReference type="AlphaFoldDB" id="A0AAN8XJ49"/>
<dbReference type="Pfam" id="PF06585">
    <property type="entry name" value="JHBP"/>
    <property type="match status" value="1"/>
</dbReference>
<feature type="signal peptide" evidence="1">
    <location>
        <begin position="1"/>
        <end position="18"/>
    </location>
</feature>
<dbReference type="InterPro" id="IPR010562">
    <property type="entry name" value="Haemolymph_juvenile_hormone-bd"/>
</dbReference>
<organism evidence="2 3">
    <name type="scientific">Halocaridina rubra</name>
    <name type="common">Hawaiian red shrimp</name>
    <dbReference type="NCBI Taxonomy" id="373956"/>
    <lineage>
        <taxon>Eukaryota</taxon>
        <taxon>Metazoa</taxon>
        <taxon>Ecdysozoa</taxon>
        <taxon>Arthropoda</taxon>
        <taxon>Crustacea</taxon>
        <taxon>Multicrustacea</taxon>
        <taxon>Malacostraca</taxon>
        <taxon>Eumalacostraca</taxon>
        <taxon>Eucarida</taxon>
        <taxon>Decapoda</taxon>
        <taxon>Pleocyemata</taxon>
        <taxon>Caridea</taxon>
        <taxon>Atyoidea</taxon>
        <taxon>Atyidae</taxon>
        <taxon>Halocaridina</taxon>
    </lineage>
</organism>
<accession>A0AAN8XJ49</accession>